<proteinExistence type="inferred from homology"/>
<evidence type="ECO:0000259" key="4">
    <source>
        <dbReference type="Pfam" id="PF04927"/>
    </source>
</evidence>
<dbReference type="STRING" id="3988.B9S3Z7"/>
<dbReference type="eggNOG" id="ENOG502QPSX">
    <property type="taxonomic scope" value="Eukaryota"/>
</dbReference>
<reference evidence="6" key="1">
    <citation type="journal article" date="2010" name="Nat. Biotechnol.">
        <title>Draft genome sequence of the oilseed species Ricinus communis.</title>
        <authorList>
            <person name="Chan A.P."/>
            <person name="Crabtree J."/>
            <person name="Zhao Q."/>
            <person name="Lorenzi H."/>
            <person name="Orvis J."/>
            <person name="Puiu D."/>
            <person name="Melake-Berhan A."/>
            <person name="Jones K.M."/>
            <person name="Redman J."/>
            <person name="Chen G."/>
            <person name="Cahoon E.B."/>
            <person name="Gedil M."/>
            <person name="Stanke M."/>
            <person name="Haas B.J."/>
            <person name="Wortman J.R."/>
            <person name="Fraser-Liggett C.M."/>
            <person name="Ravel J."/>
            <person name="Rabinowicz P.D."/>
        </authorList>
    </citation>
    <scope>NUCLEOTIDE SEQUENCE [LARGE SCALE GENOMIC DNA]</scope>
    <source>
        <strain evidence="6">cv. Hale</strain>
    </source>
</reference>
<protein>
    <submittedName>
        <fullName evidence="5">Late embryogenesis abundant protein D-34, putative</fullName>
    </submittedName>
</protein>
<dbReference type="KEGG" id="rcu:8287214"/>
<dbReference type="InParanoid" id="B9S3Z7"/>
<dbReference type="OMA" id="RNKPDMR"/>
<dbReference type="Proteomes" id="UP000008311">
    <property type="component" value="Unassembled WGS sequence"/>
</dbReference>
<organism evidence="5 6">
    <name type="scientific">Ricinus communis</name>
    <name type="common">Castor bean</name>
    <dbReference type="NCBI Taxonomy" id="3988"/>
    <lineage>
        <taxon>Eukaryota</taxon>
        <taxon>Viridiplantae</taxon>
        <taxon>Streptophyta</taxon>
        <taxon>Embryophyta</taxon>
        <taxon>Tracheophyta</taxon>
        <taxon>Spermatophyta</taxon>
        <taxon>Magnoliopsida</taxon>
        <taxon>eudicotyledons</taxon>
        <taxon>Gunneridae</taxon>
        <taxon>Pentapetalae</taxon>
        <taxon>rosids</taxon>
        <taxon>fabids</taxon>
        <taxon>Malpighiales</taxon>
        <taxon>Euphorbiaceae</taxon>
        <taxon>Acalyphoideae</taxon>
        <taxon>Acalypheae</taxon>
        <taxon>Ricinus</taxon>
    </lineage>
</organism>
<feature type="domain" description="SMP" evidence="4">
    <location>
        <begin position="16"/>
        <end position="70"/>
    </location>
</feature>
<evidence type="ECO:0000256" key="3">
    <source>
        <dbReference type="SAM" id="MobiDB-lite"/>
    </source>
</evidence>
<evidence type="ECO:0000313" key="5">
    <source>
        <dbReference type="EMBL" id="EEF41678.1"/>
    </source>
</evidence>
<dbReference type="InterPro" id="IPR042971">
    <property type="entry name" value="LEA_SMP"/>
</dbReference>
<dbReference type="PANTHER" id="PTHR31174">
    <property type="entry name" value="SEED MATURATION FAMILY PROTEIN"/>
    <property type="match status" value="1"/>
</dbReference>
<feature type="domain" description="SMP" evidence="4">
    <location>
        <begin position="197"/>
        <end position="255"/>
    </location>
</feature>
<dbReference type="PANTHER" id="PTHR31174:SF40">
    <property type="entry name" value="SMP DOMAIN-CONTAINING PROTEIN"/>
    <property type="match status" value="1"/>
</dbReference>
<dbReference type="EMBL" id="EQ973863">
    <property type="protein sequence ID" value="EEF41678.1"/>
    <property type="molecule type" value="Genomic_DNA"/>
</dbReference>
<dbReference type="InterPro" id="IPR007011">
    <property type="entry name" value="LEA_SMP_dom"/>
</dbReference>
<dbReference type="AlphaFoldDB" id="B9S3Z7"/>
<evidence type="ECO:0000313" key="6">
    <source>
        <dbReference type="Proteomes" id="UP000008311"/>
    </source>
</evidence>
<feature type="compositionally biased region" description="Basic and acidic residues" evidence="3">
    <location>
        <begin position="7"/>
        <end position="17"/>
    </location>
</feature>
<sequence>MSQGQPRRPESDQDPVRYGDVFDVQGNLATKPIAPRDAASMQSAENQVLGETQITGPAAVMQSAATVNVRRGAVSPYDVTDVVRDQGVTVTEANIGSTRIVTERVGAEVVGQFVDTRVPVDAYPAGSDMDITIGEALEATAYSAAGDKPIDQSDAAAIKAAEVRALRSNETPLGGIGAQAQSAADINARVMRDEDKTTLSDVLSDATAQLPADRAVRREDAEGVISAEIRNKPDMRTTPGGVAASMAAAARLNQNP</sequence>
<keyword evidence="2" id="KW-0677">Repeat</keyword>
<feature type="region of interest" description="Disordered" evidence="3">
    <location>
        <begin position="1"/>
        <end position="22"/>
    </location>
</feature>
<accession>B9S3Z7</accession>
<feature type="domain" description="SMP" evidence="4">
    <location>
        <begin position="131"/>
        <end position="189"/>
    </location>
</feature>
<evidence type="ECO:0000256" key="2">
    <source>
        <dbReference type="ARBA" id="ARBA00022737"/>
    </source>
</evidence>
<comment type="similarity">
    <text evidence="1">Belongs to the LEA type SMP family.</text>
</comment>
<dbReference type="OrthoDB" id="2014755at2759"/>
<dbReference type="Pfam" id="PF04927">
    <property type="entry name" value="SMP"/>
    <property type="match status" value="3"/>
</dbReference>
<evidence type="ECO:0000256" key="1">
    <source>
        <dbReference type="ARBA" id="ARBA00010733"/>
    </source>
</evidence>
<keyword evidence="6" id="KW-1185">Reference proteome</keyword>
<name>B9S3Z7_RICCO</name>
<gene>
    <name evidence="5" type="ORF">RCOM_0557240</name>
</gene>